<dbReference type="RefSeq" id="XP_046042860.1">
    <property type="nucleotide sequence ID" value="XM_046194200.1"/>
</dbReference>
<dbReference type="EMBL" id="JAGMUX010000023">
    <property type="protein sequence ID" value="KAH7230049.1"/>
    <property type="molecule type" value="Genomic_DNA"/>
</dbReference>
<evidence type="ECO:0000256" key="2">
    <source>
        <dbReference type="SAM" id="MobiDB-lite"/>
    </source>
</evidence>
<feature type="region of interest" description="Disordered" evidence="2">
    <location>
        <begin position="52"/>
        <end position="76"/>
    </location>
</feature>
<feature type="compositionally biased region" description="Basic and acidic residues" evidence="2">
    <location>
        <begin position="64"/>
        <end position="76"/>
    </location>
</feature>
<comment type="caution">
    <text evidence="4">The sequence shown here is derived from an EMBL/GenBank/DDBJ whole genome shotgun (WGS) entry which is preliminary data.</text>
</comment>
<dbReference type="SMART" id="SM00066">
    <property type="entry name" value="GAL4"/>
    <property type="match status" value="1"/>
</dbReference>
<dbReference type="Gene3D" id="4.10.240.10">
    <property type="entry name" value="Zn(2)-C6 fungal-type DNA-binding domain"/>
    <property type="match status" value="1"/>
</dbReference>
<feature type="domain" description="Zn(2)-C6 fungal-type" evidence="3">
    <location>
        <begin position="20"/>
        <end position="49"/>
    </location>
</feature>
<dbReference type="SUPFAM" id="SSF57701">
    <property type="entry name" value="Zn2/Cys6 DNA-binding domain"/>
    <property type="match status" value="1"/>
</dbReference>
<dbReference type="Proteomes" id="UP000720189">
    <property type="component" value="Unassembled WGS sequence"/>
</dbReference>
<sequence length="660" mass="73276">MPSQKTSSGKRFAAPPARSACTSCRASRVRCSGDTPCGRCISRNQTCTFTPSRRGLRPRSGLKRRPDITCTHRNDDSIHTSGVGPISAPLIQLEPSPAEDVRGGFLPSLYGDNLEEFCFDDIFGGPSDDALESFFTDIFSIPSFPRAKTADGPVLEPLPYERPVVRGYRSDDDVIRAYYELIHPAFPILPPPLEESPEDVNHISEPWAPNGQFFSDYEPTSPLVLALLSVLTLLPHANNEHALEKDSRECRATFAQSLAQCALESIEIGATLNPPTCCSLSPSAFHSNVPAELEAPLAYCVLSLYQYLHRGEMTEMVHFANQAYDACVLLSLHQFVEENNVFMEAVRRTWWMTYVNICFSATITCKPPTRPTDISKFTTPYPTTGITSTVRTRSCFYFQVFVMNRSDRRKSLDWIQYIRAEETLVAATLLLVALVTGSGSDAATPAFRRSLSFMNTVIDNQLSCLSVYNDLESSADISPEDKLMQSLRAMTVIRLMSARIKTHRYCAMMSHPSILKRFETVPSWRAPHEIRQSVSTGLNVEGGNQVAQLFPFPCQDSLNICVDSALEIVNCLASLRKDLHIAPFACSALLAAYTLMMISFFQNYSPEEGVCAISVTELQGRCKYGVNASIDTLEHFAVGFDFIKLLKDQLQAAAIACEMR</sequence>
<dbReference type="CDD" id="cd00067">
    <property type="entry name" value="GAL4"/>
    <property type="match status" value="1"/>
</dbReference>
<protein>
    <recommendedName>
        <fullName evidence="3">Zn(2)-C6 fungal-type domain-containing protein</fullName>
    </recommendedName>
</protein>
<proteinExistence type="predicted"/>
<dbReference type="Pfam" id="PF00172">
    <property type="entry name" value="Zn_clus"/>
    <property type="match status" value="1"/>
</dbReference>
<evidence type="ECO:0000256" key="1">
    <source>
        <dbReference type="ARBA" id="ARBA00023242"/>
    </source>
</evidence>
<dbReference type="GeneID" id="70224154"/>
<gene>
    <name evidence="4" type="ORF">BKA55DRAFT_583321</name>
</gene>
<dbReference type="PANTHER" id="PTHR47431:SF5">
    <property type="entry name" value="ZN(II)2CYS6 TRANSCRIPTION FACTOR (EUROFUNG)"/>
    <property type="match status" value="1"/>
</dbReference>
<name>A0A9P9G249_FUSRE</name>
<dbReference type="PANTHER" id="PTHR47431">
    <property type="entry name" value="ZN(II)2CYS6 TRANSCRIPTION FACTOR (EUROFUNG)-RELATED"/>
    <property type="match status" value="1"/>
</dbReference>
<keyword evidence="5" id="KW-1185">Reference proteome</keyword>
<dbReference type="AlphaFoldDB" id="A0A9P9G249"/>
<dbReference type="InterPro" id="IPR036864">
    <property type="entry name" value="Zn2-C6_fun-type_DNA-bd_sf"/>
</dbReference>
<dbReference type="CDD" id="cd12148">
    <property type="entry name" value="fungal_TF_MHR"/>
    <property type="match status" value="1"/>
</dbReference>
<dbReference type="InterPro" id="IPR001138">
    <property type="entry name" value="Zn2Cys6_DnaBD"/>
</dbReference>
<accession>A0A9P9G249</accession>
<dbReference type="PROSITE" id="PS50048">
    <property type="entry name" value="ZN2_CY6_FUNGAL_2"/>
    <property type="match status" value="1"/>
</dbReference>
<evidence type="ECO:0000313" key="4">
    <source>
        <dbReference type="EMBL" id="KAH7230049.1"/>
    </source>
</evidence>
<dbReference type="PROSITE" id="PS00463">
    <property type="entry name" value="ZN2_CY6_FUNGAL_1"/>
    <property type="match status" value="1"/>
</dbReference>
<reference evidence="4" key="1">
    <citation type="journal article" date="2021" name="Nat. Commun.">
        <title>Genetic determinants of endophytism in the Arabidopsis root mycobiome.</title>
        <authorList>
            <person name="Mesny F."/>
            <person name="Miyauchi S."/>
            <person name="Thiergart T."/>
            <person name="Pickel B."/>
            <person name="Atanasova L."/>
            <person name="Karlsson M."/>
            <person name="Huettel B."/>
            <person name="Barry K.W."/>
            <person name="Haridas S."/>
            <person name="Chen C."/>
            <person name="Bauer D."/>
            <person name="Andreopoulos W."/>
            <person name="Pangilinan J."/>
            <person name="LaButti K."/>
            <person name="Riley R."/>
            <person name="Lipzen A."/>
            <person name="Clum A."/>
            <person name="Drula E."/>
            <person name="Henrissat B."/>
            <person name="Kohler A."/>
            <person name="Grigoriev I.V."/>
            <person name="Martin F.M."/>
            <person name="Hacquard S."/>
        </authorList>
    </citation>
    <scope>NUCLEOTIDE SEQUENCE</scope>
    <source>
        <strain evidence="4">MPI-CAGE-AT-0023</strain>
    </source>
</reference>
<feature type="compositionally biased region" description="Basic residues" evidence="2">
    <location>
        <begin position="54"/>
        <end position="63"/>
    </location>
</feature>
<dbReference type="OrthoDB" id="2123952at2759"/>
<keyword evidence="1" id="KW-0539">Nucleus</keyword>
<dbReference type="GO" id="GO:0000981">
    <property type="term" value="F:DNA-binding transcription factor activity, RNA polymerase II-specific"/>
    <property type="evidence" value="ECO:0007669"/>
    <property type="project" value="InterPro"/>
</dbReference>
<evidence type="ECO:0000259" key="3">
    <source>
        <dbReference type="PROSITE" id="PS50048"/>
    </source>
</evidence>
<organism evidence="4 5">
    <name type="scientific">Fusarium redolens</name>
    <dbReference type="NCBI Taxonomy" id="48865"/>
    <lineage>
        <taxon>Eukaryota</taxon>
        <taxon>Fungi</taxon>
        <taxon>Dikarya</taxon>
        <taxon>Ascomycota</taxon>
        <taxon>Pezizomycotina</taxon>
        <taxon>Sordariomycetes</taxon>
        <taxon>Hypocreomycetidae</taxon>
        <taxon>Hypocreales</taxon>
        <taxon>Nectriaceae</taxon>
        <taxon>Fusarium</taxon>
        <taxon>Fusarium redolens species complex</taxon>
    </lineage>
</organism>
<evidence type="ECO:0000313" key="5">
    <source>
        <dbReference type="Proteomes" id="UP000720189"/>
    </source>
</evidence>
<dbReference type="GO" id="GO:0008270">
    <property type="term" value="F:zinc ion binding"/>
    <property type="evidence" value="ECO:0007669"/>
    <property type="project" value="InterPro"/>
</dbReference>